<protein>
    <submittedName>
        <fullName evidence="1">Propanediol dehydratase small subunit</fullName>
    </submittedName>
</protein>
<dbReference type="Proteomes" id="UP000050823">
    <property type="component" value="Unassembled WGS sequence"/>
</dbReference>
<dbReference type="InterPro" id="IPR036091">
    <property type="entry name" value="Prodiol/glycerol_DeHase__sf_su"/>
</dbReference>
<sequence>MGENMSEINDLINKIVKEAGQQAPQSETTVPTRKVDNQAGHTKMTAADYPLFKKHPEMVNAPNGKNINEITIEAAINGQVKPEDLRIAPATLKAQGEIAESAGRGALKSNFDRAAELTAIPDERLLEMYGALRPYRSTKEELLAIANELENKYNAKITAGFVREAVEMYGIRKKFKGDN</sequence>
<organism evidence="1 2">
    <name type="scientific">Latilactobacillus graminis DSM 20719</name>
    <dbReference type="NCBI Taxonomy" id="1423752"/>
    <lineage>
        <taxon>Bacteria</taxon>
        <taxon>Bacillati</taxon>
        <taxon>Bacillota</taxon>
        <taxon>Bacilli</taxon>
        <taxon>Lactobacillales</taxon>
        <taxon>Lactobacillaceae</taxon>
        <taxon>Latilactobacillus</taxon>
    </lineage>
</organism>
<comment type="caution">
    <text evidence="1">The sequence shown here is derived from an EMBL/GenBank/DDBJ whole genome shotgun (WGS) entry which is preliminary data.</text>
</comment>
<evidence type="ECO:0000313" key="1">
    <source>
        <dbReference type="EMBL" id="KRM24171.1"/>
    </source>
</evidence>
<name>A0AA89I1Z3_9LACO</name>
<gene>
    <name evidence="1" type="ORF">FC90_GL000647</name>
</gene>
<evidence type="ECO:0000313" key="2">
    <source>
        <dbReference type="Proteomes" id="UP000050823"/>
    </source>
</evidence>
<dbReference type="AlphaFoldDB" id="A0AA89I1Z3"/>
<reference evidence="1 2" key="1">
    <citation type="journal article" date="2015" name="Genome Announc.">
        <title>Expanding the biotechnology potential of lactobacilli through comparative genomics of 213 strains and associated genera.</title>
        <authorList>
            <person name="Sun Z."/>
            <person name="Harris H.M."/>
            <person name="McCann A."/>
            <person name="Guo C."/>
            <person name="Argimon S."/>
            <person name="Zhang W."/>
            <person name="Yang X."/>
            <person name="Jeffery I.B."/>
            <person name="Cooney J.C."/>
            <person name="Kagawa T.F."/>
            <person name="Liu W."/>
            <person name="Song Y."/>
            <person name="Salvetti E."/>
            <person name="Wrobel A."/>
            <person name="Rasinkangas P."/>
            <person name="Parkhill J."/>
            <person name="Rea M.C."/>
            <person name="O'Sullivan O."/>
            <person name="Ritari J."/>
            <person name="Douillard F.P."/>
            <person name="Paul Ross R."/>
            <person name="Yang R."/>
            <person name="Briner A.E."/>
            <person name="Felis G.E."/>
            <person name="de Vos W.M."/>
            <person name="Barrangou R."/>
            <person name="Klaenhammer T.R."/>
            <person name="Caufield P.W."/>
            <person name="Cui Y."/>
            <person name="Zhang H."/>
            <person name="O'Toole P.W."/>
        </authorList>
    </citation>
    <scope>NUCLEOTIDE SEQUENCE [LARGE SCALE GENOMIC DNA]</scope>
    <source>
        <strain evidence="1 2">DSM 20719</strain>
    </source>
</reference>
<dbReference type="NCBIfam" id="NF011972">
    <property type="entry name" value="PRK15443.1-3"/>
    <property type="match status" value="1"/>
</dbReference>
<accession>A0AA89I1Z3</accession>
<dbReference type="InterPro" id="IPR003207">
    <property type="entry name" value="Ppandiol/glycerol_DeHydtase_su"/>
</dbReference>
<dbReference type="Pfam" id="PF02287">
    <property type="entry name" value="Dehydratase_SU"/>
    <property type="match status" value="1"/>
</dbReference>
<dbReference type="SUPFAM" id="SSF47148">
    <property type="entry name" value="Diol dehydratase, gamma subunit"/>
    <property type="match status" value="1"/>
</dbReference>
<proteinExistence type="predicted"/>
<dbReference type="Gene3D" id="1.10.1510.20">
    <property type="entry name" value="Propanediol/glycerol dehydratase, small subunit"/>
    <property type="match status" value="1"/>
</dbReference>
<dbReference type="PIRSF" id="PIRSF018505">
    <property type="entry name" value="Prpndl_dhdrts_sm"/>
    <property type="match status" value="1"/>
</dbReference>
<dbReference type="EMBL" id="AYZB01000003">
    <property type="protein sequence ID" value="KRM24171.1"/>
    <property type="molecule type" value="Genomic_DNA"/>
</dbReference>